<keyword evidence="3" id="KW-1185">Reference proteome</keyword>
<gene>
    <name evidence="2" type="ORF">BN59_03558</name>
</gene>
<organism evidence="2 3">
    <name type="scientific">Legionella massiliensis</name>
    <dbReference type="NCBI Taxonomy" id="1034943"/>
    <lineage>
        <taxon>Bacteria</taxon>
        <taxon>Pseudomonadati</taxon>
        <taxon>Pseudomonadota</taxon>
        <taxon>Gammaproteobacteria</taxon>
        <taxon>Legionellales</taxon>
        <taxon>Legionellaceae</taxon>
        <taxon>Legionella</taxon>
    </lineage>
</organism>
<dbReference type="AlphaFoldDB" id="A0A078KXT9"/>
<accession>A0A078KXT9</accession>
<feature type="region of interest" description="Disordered" evidence="1">
    <location>
        <begin position="1"/>
        <end position="49"/>
    </location>
</feature>
<evidence type="ECO:0000313" key="2">
    <source>
        <dbReference type="EMBL" id="CDZ79240.1"/>
    </source>
</evidence>
<dbReference type="EMBL" id="CCSB01000004">
    <property type="protein sequence ID" value="CDZ79240.1"/>
    <property type="molecule type" value="Genomic_DNA"/>
</dbReference>
<protein>
    <submittedName>
        <fullName evidence="2">Uncharacterized protein</fullName>
    </submittedName>
</protein>
<dbReference type="RefSeq" id="WP_176695320.1">
    <property type="nucleotide sequence ID" value="NZ_CCVW01000004.1"/>
</dbReference>
<feature type="compositionally biased region" description="Polar residues" evidence="1">
    <location>
        <begin position="1"/>
        <end position="15"/>
    </location>
</feature>
<evidence type="ECO:0000256" key="1">
    <source>
        <dbReference type="SAM" id="MobiDB-lite"/>
    </source>
</evidence>
<evidence type="ECO:0000313" key="3">
    <source>
        <dbReference type="Proteomes" id="UP000044071"/>
    </source>
</evidence>
<name>A0A078KXT9_9GAMM</name>
<proteinExistence type="predicted"/>
<reference evidence="2 3" key="1">
    <citation type="submission" date="2014-06" db="EMBL/GenBank/DDBJ databases">
        <authorList>
            <person name="Urmite Genomes Urmite Genomes"/>
        </authorList>
    </citation>
    <scope>NUCLEOTIDE SEQUENCE [LARGE SCALE GENOMIC DNA]</scope>
</reference>
<dbReference type="Proteomes" id="UP000044071">
    <property type="component" value="Unassembled WGS sequence"/>
</dbReference>
<sequence>MENTRNRPPQGQSFNKDQDKKGLGQSKSDQHSQGQQKQPMNQPKKTDHR</sequence>
<feature type="compositionally biased region" description="Polar residues" evidence="1">
    <location>
        <begin position="25"/>
        <end position="43"/>
    </location>
</feature>